<dbReference type="EC" id="2.3.2.8" evidence="5"/>
<dbReference type="AlphaFoldDB" id="A0A7R8WAL4"/>
<dbReference type="InterPro" id="IPR017137">
    <property type="entry name" value="Arg-tRNA-P_Trfase_1_euk"/>
</dbReference>
<dbReference type="PANTHER" id="PTHR21367:SF1">
    <property type="entry name" value="ARGINYL-TRNA--PROTEIN TRANSFERASE 1"/>
    <property type="match status" value="1"/>
</dbReference>
<feature type="region of interest" description="Disordered" evidence="6">
    <location>
        <begin position="71"/>
        <end position="191"/>
    </location>
</feature>
<evidence type="ECO:0000256" key="3">
    <source>
        <dbReference type="ARBA" id="ARBA00022786"/>
    </source>
</evidence>
<comment type="similarity">
    <text evidence="1 5">Belongs to the R-transferase family.</text>
</comment>
<feature type="domain" description="N-end rule aminoacyl transferase C-terminal" evidence="8">
    <location>
        <begin position="251"/>
        <end position="386"/>
    </location>
</feature>
<evidence type="ECO:0000259" key="7">
    <source>
        <dbReference type="Pfam" id="PF04376"/>
    </source>
</evidence>
<evidence type="ECO:0000313" key="9">
    <source>
        <dbReference type="EMBL" id="CAD7225841.1"/>
    </source>
</evidence>
<feature type="compositionally biased region" description="Basic and acidic residues" evidence="6">
    <location>
        <begin position="132"/>
        <end position="143"/>
    </location>
</feature>
<keyword evidence="3 5" id="KW-0833">Ubl conjugation pathway</keyword>
<dbReference type="InterPro" id="IPR030700">
    <property type="entry name" value="N-end_Aminoacyl_Trfase"/>
</dbReference>
<dbReference type="SUPFAM" id="SSF55729">
    <property type="entry name" value="Acyl-CoA N-acyltransferases (Nat)"/>
    <property type="match status" value="1"/>
</dbReference>
<dbReference type="GO" id="GO:0005737">
    <property type="term" value="C:cytoplasm"/>
    <property type="evidence" value="ECO:0007669"/>
    <property type="project" value="TreeGrafter"/>
</dbReference>
<gene>
    <name evidence="9" type="ORF">CTOB1V02_LOCUS3773</name>
</gene>
<feature type="compositionally biased region" description="Basic and acidic residues" evidence="6">
    <location>
        <begin position="87"/>
        <end position="105"/>
    </location>
</feature>
<evidence type="ECO:0000256" key="4">
    <source>
        <dbReference type="ARBA" id="ARBA00023315"/>
    </source>
</evidence>
<sequence>MWAYVLTVHDYQDLVDRGWRRSGSYCYKPDMPHMCCPSYTIRCEVSSFRPSKSQRKVLKRLNRFLLVGGGREATASKDGSSEAAPRGGDKEEGGAGEHVRAERASEWSFNHSLMEVDDDDGREGTTQIDCPHSGEGDSSDKTKKTLPPRGKGPDPSLPRCGKAKQIRRQRKIQKKQQQHGMSSGGPPTVLASQDTSLFRELIDYPVLQNHEDLRHRLSFRMVPSGSLLCPDASKPSPTENKQPTEMCMMEHKVYQAYQCAVHGDAPSKCSLEQFKRFLVESPLVPEQKDDVDFGSFHHQYWLDENRLVAVAVLDVLPHCVSSVYFFYDPEFSFLSLGTYSAMKEIALTQDLMKRSPELRYYYMGFYIHSCVKMRYKGQYTPSYLLCPETYTWHRIENCRPLLDNSKYCRLNPNPSVRDLIDFGLQDVLVLYRRRGMKYGSYKRILGEEAAEDEDEEVKFYLNLVGARPARNMLLFRPSD</sequence>
<evidence type="ECO:0000256" key="1">
    <source>
        <dbReference type="ARBA" id="ARBA00009991"/>
    </source>
</evidence>
<reference evidence="9" key="1">
    <citation type="submission" date="2020-11" db="EMBL/GenBank/DDBJ databases">
        <authorList>
            <person name="Tran Van P."/>
        </authorList>
    </citation>
    <scope>NUCLEOTIDE SEQUENCE</scope>
</reference>
<feature type="domain" description="N-end aminoacyl transferase N-terminal" evidence="7">
    <location>
        <begin position="7"/>
        <end position="56"/>
    </location>
</feature>
<dbReference type="Pfam" id="PF04376">
    <property type="entry name" value="ATE_N"/>
    <property type="match status" value="1"/>
</dbReference>
<dbReference type="PANTHER" id="PTHR21367">
    <property type="entry name" value="ARGININE-TRNA-PROTEIN TRANSFERASE 1"/>
    <property type="match status" value="1"/>
</dbReference>
<dbReference type="InterPro" id="IPR007472">
    <property type="entry name" value="N-end_Aminoacyl_Trfase_C"/>
</dbReference>
<keyword evidence="4 5" id="KW-0012">Acyltransferase</keyword>
<dbReference type="InterPro" id="IPR016181">
    <property type="entry name" value="Acyl_CoA_acyltransferase"/>
</dbReference>
<feature type="compositionally biased region" description="Basic residues" evidence="6">
    <location>
        <begin position="161"/>
        <end position="177"/>
    </location>
</feature>
<name>A0A7R8WAL4_9CRUS</name>
<evidence type="ECO:0000256" key="2">
    <source>
        <dbReference type="ARBA" id="ARBA00022679"/>
    </source>
</evidence>
<organism evidence="9">
    <name type="scientific">Cyprideis torosa</name>
    <dbReference type="NCBI Taxonomy" id="163714"/>
    <lineage>
        <taxon>Eukaryota</taxon>
        <taxon>Metazoa</taxon>
        <taxon>Ecdysozoa</taxon>
        <taxon>Arthropoda</taxon>
        <taxon>Crustacea</taxon>
        <taxon>Oligostraca</taxon>
        <taxon>Ostracoda</taxon>
        <taxon>Podocopa</taxon>
        <taxon>Podocopida</taxon>
        <taxon>Cytherocopina</taxon>
        <taxon>Cytheroidea</taxon>
        <taxon>Cytherideidae</taxon>
        <taxon>Cyprideis</taxon>
    </lineage>
</organism>
<evidence type="ECO:0000259" key="8">
    <source>
        <dbReference type="Pfam" id="PF04377"/>
    </source>
</evidence>
<dbReference type="PIRSF" id="PIRSF037207">
    <property type="entry name" value="ATE1_euk"/>
    <property type="match status" value="1"/>
</dbReference>
<accession>A0A7R8WAL4</accession>
<evidence type="ECO:0000256" key="5">
    <source>
        <dbReference type="PIRNR" id="PIRNR037207"/>
    </source>
</evidence>
<comment type="catalytic activity">
    <reaction evidence="5">
        <text>an N-terminal L-alpha-aminoacyl-[protein] + L-arginyl-tRNA(Arg) = an N-terminal L-arginyl-L-aminoacyl-[protein] + tRNA(Arg) + H(+)</text>
        <dbReference type="Rhea" id="RHEA:10208"/>
        <dbReference type="Rhea" id="RHEA-COMP:9658"/>
        <dbReference type="Rhea" id="RHEA-COMP:9673"/>
        <dbReference type="Rhea" id="RHEA-COMP:10636"/>
        <dbReference type="Rhea" id="RHEA-COMP:10638"/>
        <dbReference type="ChEBI" id="CHEBI:15378"/>
        <dbReference type="ChEBI" id="CHEBI:78442"/>
        <dbReference type="ChEBI" id="CHEBI:78513"/>
        <dbReference type="ChEBI" id="CHEBI:78597"/>
        <dbReference type="ChEBI" id="CHEBI:83562"/>
        <dbReference type="EC" id="2.3.2.8"/>
    </reaction>
</comment>
<dbReference type="GO" id="GO:0004057">
    <property type="term" value="F:arginyl-tRNA--protein transferase activity"/>
    <property type="evidence" value="ECO:0007669"/>
    <property type="project" value="UniProtKB-EC"/>
</dbReference>
<dbReference type="Pfam" id="PF04377">
    <property type="entry name" value="ATE_C"/>
    <property type="match status" value="1"/>
</dbReference>
<evidence type="ECO:0000256" key="6">
    <source>
        <dbReference type="SAM" id="MobiDB-lite"/>
    </source>
</evidence>
<keyword evidence="2 5" id="KW-0808">Transferase</keyword>
<proteinExistence type="inferred from homology"/>
<dbReference type="EMBL" id="OB660674">
    <property type="protein sequence ID" value="CAD7225841.1"/>
    <property type="molecule type" value="Genomic_DNA"/>
</dbReference>
<dbReference type="InterPro" id="IPR007471">
    <property type="entry name" value="N-end_Aminoacyl_Trfase_N"/>
</dbReference>
<dbReference type="OrthoDB" id="74183at2759"/>
<protein>
    <recommendedName>
        <fullName evidence="5">Arginyl-tRNA--protein transferase 1</fullName>
        <shortName evidence="5">Arginyltransferase 1</shortName>
        <shortName evidence="5">R-transferase 1</shortName>
        <ecNumber evidence="5">2.3.2.8</ecNumber>
    </recommendedName>
    <alternativeName>
        <fullName evidence="5">Arginine-tRNA--protein transferase 1</fullName>
    </alternativeName>
</protein>
<comment type="function">
    <text evidence="5">Involved in the post-translational conjugation of arginine to the N-terminal aspartate or glutamate of a protein. This arginylation is required for degradation of the protein via the ubiquitin pathway.</text>
</comment>